<evidence type="ECO:0000256" key="1">
    <source>
        <dbReference type="ARBA" id="ARBA00006739"/>
    </source>
</evidence>
<dbReference type="FunFam" id="3.90.550.10:FF:000130">
    <property type="entry name" value="Family 2 glycosyl transferase"/>
    <property type="match status" value="1"/>
</dbReference>
<evidence type="ECO:0000313" key="3">
    <source>
        <dbReference type="EMBL" id="PGO26564.1"/>
    </source>
</evidence>
<dbReference type="PANTHER" id="PTHR22916">
    <property type="entry name" value="GLYCOSYLTRANSFERASE"/>
    <property type="match status" value="1"/>
</dbReference>
<accession>A0A2B9PVG9</accession>
<sequence length="249" mass="28724">MQISIIVPTYNASRFIEETIHSVLNQSFQDWELIIIDDCSTDDTVQKLNEFRKIDQRIRVKVLEENSGAAIARNTGINMASGRYIAFLDSDDLWVPRKLETQLNFMKENNVAFSFTGYEIITESGEKTGKIIHVPKNINYQGLLKNTIIGCLTVMIDTQQVGKIQMPNLRTRQDTATWLSILKRGFEAYGLDEVLSKYRKVENSISSKKIKMARMNWKLYREVEGLSIFKSAWCFINYAYNGFAKHLIK</sequence>
<dbReference type="Gene3D" id="3.90.550.10">
    <property type="entry name" value="Spore Coat Polysaccharide Biosynthesis Protein SpsA, Chain A"/>
    <property type="match status" value="1"/>
</dbReference>
<dbReference type="InterPro" id="IPR001173">
    <property type="entry name" value="Glyco_trans_2-like"/>
</dbReference>
<dbReference type="CDD" id="cd00761">
    <property type="entry name" value="Glyco_tranf_GTA_type"/>
    <property type="match status" value="1"/>
</dbReference>
<dbReference type="RefSeq" id="WP_098765182.1">
    <property type="nucleotide sequence ID" value="NZ_NUIL01000022.1"/>
</dbReference>
<dbReference type="SUPFAM" id="SSF53448">
    <property type="entry name" value="Nucleotide-diphospho-sugar transferases"/>
    <property type="match status" value="1"/>
</dbReference>
<feature type="domain" description="Glycosyltransferase 2-like" evidence="2">
    <location>
        <begin position="4"/>
        <end position="132"/>
    </location>
</feature>
<protein>
    <submittedName>
        <fullName evidence="3">Glycosyl transferase</fullName>
    </submittedName>
</protein>
<dbReference type="Pfam" id="PF00535">
    <property type="entry name" value="Glycos_transf_2"/>
    <property type="match status" value="1"/>
</dbReference>
<proteinExistence type="inferred from homology"/>
<gene>
    <name evidence="3" type="ORF">CN984_17190</name>
</gene>
<dbReference type="PANTHER" id="PTHR22916:SF3">
    <property type="entry name" value="UDP-GLCNAC:BETAGAL BETA-1,3-N-ACETYLGLUCOSAMINYLTRANSFERASE-LIKE PROTEIN 1"/>
    <property type="match status" value="1"/>
</dbReference>
<keyword evidence="3" id="KW-0808">Transferase</keyword>
<evidence type="ECO:0000259" key="2">
    <source>
        <dbReference type="Pfam" id="PF00535"/>
    </source>
</evidence>
<dbReference type="GO" id="GO:0016758">
    <property type="term" value="F:hexosyltransferase activity"/>
    <property type="evidence" value="ECO:0007669"/>
    <property type="project" value="UniProtKB-ARBA"/>
</dbReference>
<dbReference type="InterPro" id="IPR029044">
    <property type="entry name" value="Nucleotide-diphossugar_trans"/>
</dbReference>
<dbReference type="EMBL" id="NUIL01000022">
    <property type="protein sequence ID" value="PGO26564.1"/>
    <property type="molecule type" value="Genomic_DNA"/>
</dbReference>
<name>A0A2B9PVG9_BACCE</name>
<reference evidence="3 4" key="1">
    <citation type="submission" date="2017-09" db="EMBL/GenBank/DDBJ databases">
        <title>Large-scale bioinformatics analysis of Bacillus genomes uncovers conserved roles of natural products in bacterial physiology.</title>
        <authorList>
            <consortium name="Agbiome Team Llc"/>
            <person name="Bleich R.M."/>
            <person name="Grubbs K.J."/>
            <person name="Santa Maria K.C."/>
            <person name="Allen S.E."/>
            <person name="Farag S."/>
            <person name="Shank E.A."/>
            <person name="Bowers A."/>
        </authorList>
    </citation>
    <scope>NUCLEOTIDE SEQUENCE [LARGE SCALE GENOMIC DNA]</scope>
    <source>
        <strain evidence="3 4">AFS050027</strain>
    </source>
</reference>
<dbReference type="AlphaFoldDB" id="A0A2B9PVG9"/>
<dbReference type="Proteomes" id="UP000223777">
    <property type="component" value="Unassembled WGS sequence"/>
</dbReference>
<evidence type="ECO:0000313" key="4">
    <source>
        <dbReference type="Proteomes" id="UP000223777"/>
    </source>
</evidence>
<comment type="caution">
    <text evidence="3">The sequence shown here is derived from an EMBL/GenBank/DDBJ whole genome shotgun (WGS) entry which is preliminary data.</text>
</comment>
<comment type="similarity">
    <text evidence="1">Belongs to the glycosyltransferase 2 family.</text>
</comment>
<organism evidence="3 4">
    <name type="scientific">Bacillus cereus</name>
    <dbReference type="NCBI Taxonomy" id="1396"/>
    <lineage>
        <taxon>Bacteria</taxon>
        <taxon>Bacillati</taxon>
        <taxon>Bacillota</taxon>
        <taxon>Bacilli</taxon>
        <taxon>Bacillales</taxon>
        <taxon>Bacillaceae</taxon>
        <taxon>Bacillus</taxon>
        <taxon>Bacillus cereus group</taxon>
    </lineage>
</organism>